<evidence type="ECO:0000256" key="1">
    <source>
        <dbReference type="ARBA" id="ARBA00023002"/>
    </source>
</evidence>
<organism evidence="3 4">
    <name type="scientific">Mycobacterium servetii</name>
    <dbReference type="NCBI Taxonomy" id="3237418"/>
    <lineage>
        <taxon>Bacteria</taxon>
        <taxon>Bacillati</taxon>
        <taxon>Actinomycetota</taxon>
        <taxon>Actinomycetes</taxon>
        <taxon>Mycobacteriales</taxon>
        <taxon>Mycobacteriaceae</taxon>
        <taxon>Mycobacterium</taxon>
    </lineage>
</organism>
<name>A0ABV4C038_9MYCO</name>
<gene>
    <name evidence="3" type="ORF">AB8998_13130</name>
</gene>
<feature type="domain" description="FAD-binding" evidence="2">
    <location>
        <begin position="8"/>
        <end position="353"/>
    </location>
</feature>
<reference evidence="3 4" key="1">
    <citation type="submission" date="2024-08" db="EMBL/GenBank/DDBJ databases">
        <title>Mycobacterium servetensis sp. nov., a novel rapid-growing mycobacterial species recovered from a human patient in Zaragoza, Spain.</title>
        <authorList>
            <person name="Tristancho-Baro A.I."/>
            <person name="Buenestado-Serrano S."/>
            <person name="Garcia De Viedma D."/>
            <person name="Milagro-Beamonte A."/>
            <person name="Burillo N."/>
            <person name="Sanz S."/>
            <person name="Lopez-Calleja A.I."/>
            <person name="Penas-Utrilla D."/>
            <person name="Guardingo M."/>
            <person name="Garcia M.J."/>
            <person name="Vinuelas-Bayon J."/>
        </authorList>
    </citation>
    <scope>NUCLEOTIDE SEQUENCE [LARGE SCALE GENOMIC DNA]</scope>
    <source>
        <strain evidence="4">HUMS_12744610</strain>
    </source>
</reference>
<evidence type="ECO:0000259" key="2">
    <source>
        <dbReference type="Pfam" id="PF01494"/>
    </source>
</evidence>
<proteinExistence type="predicted"/>
<dbReference type="NCBIfam" id="NF004829">
    <property type="entry name" value="PRK06183.1-3"/>
    <property type="match status" value="1"/>
</dbReference>
<dbReference type="InterPro" id="IPR050631">
    <property type="entry name" value="PheA/TfdB_FAD_monoxygenase"/>
</dbReference>
<accession>A0ABV4C038</accession>
<keyword evidence="4" id="KW-1185">Reference proteome</keyword>
<dbReference type="Gene3D" id="3.50.50.60">
    <property type="entry name" value="FAD/NAD(P)-binding domain"/>
    <property type="match status" value="1"/>
</dbReference>
<dbReference type="Pfam" id="PF01494">
    <property type="entry name" value="FAD_binding_3"/>
    <property type="match status" value="1"/>
</dbReference>
<sequence length="511" mass="56204">MTDTPGSVPVVIVGAGPVGVTAATLLAQYGVECLVLDRWADVYPQPRAVHLDDEVARIVGRLGIGEQFAAISRPARGLQLRDPKMNVLSQFRRERSETANGYPQANMFDQPEFEALLRANLKHYPHAVLRGDAEVTGVVQIGNGCAEVTFADRVGGRQHRVQARYVLGCDGANSMVRTAIGASMRDMGFEQRWLVVDVTTDAELDQWDGVHQVCDPRRAGTFMRVGPSRYRWEFRLLPEESADDFGTVATLLPLIRPWVDRVAPQRLQLVRVAEYTFRAQVADRWRRDNVFLLGDAAHLTPPFIGQGLCAGLRDAVNLAWKLAGVVHGWLPQDMLDSYERERKPHARYMIRFALVMGLTMTAGGELGNRLRRMVLPRLHLIPGIRDKIVDSTTPALHHGPLVIRQGRRRGLAGGLCPNPSLTEGKRFDQVVGRRFAVVTFSPPAGQQRAELTRRGAVVITAEPGAELAGWLRRAGATTAIVRPDGVVLCAGRDVQELCRLVPAFAPGLAGA</sequence>
<keyword evidence="1" id="KW-0560">Oxidoreductase</keyword>
<dbReference type="SUPFAM" id="SSF51905">
    <property type="entry name" value="FAD/NAD(P)-binding domain"/>
    <property type="match status" value="1"/>
</dbReference>
<dbReference type="RefSeq" id="WP_369738332.1">
    <property type="nucleotide sequence ID" value="NZ_JBGEDP010000001.1"/>
</dbReference>
<dbReference type="EMBL" id="JBGEDP010000001">
    <property type="protein sequence ID" value="MEY8015884.1"/>
    <property type="molecule type" value="Genomic_DNA"/>
</dbReference>
<dbReference type="Gene3D" id="3.30.9.10">
    <property type="entry name" value="D-Amino Acid Oxidase, subunit A, domain 2"/>
    <property type="match status" value="1"/>
</dbReference>
<evidence type="ECO:0000313" key="3">
    <source>
        <dbReference type="EMBL" id="MEY8015884.1"/>
    </source>
</evidence>
<dbReference type="PRINTS" id="PR00420">
    <property type="entry name" value="RNGMNOXGNASE"/>
</dbReference>
<dbReference type="InterPro" id="IPR036188">
    <property type="entry name" value="FAD/NAD-bd_sf"/>
</dbReference>
<dbReference type="PANTHER" id="PTHR43476:SF3">
    <property type="entry name" value="FAD-BINDING MONOOXYGENASE"/>
    <property type="match status" value="1"/>
</dbReference>
<protein>
    <submittedName>
        <fullName evidence="3">Bifunctional 3-(3-hydroxy-phenyl)propionate/3-hydroxycinnamic acid hydroxylase</fullName>
    </submittedName>
</protein>
<dbReference type="PANTHER" id="PTHR43476">
    <property type="entry name" value="3-(3-HYDROXY-PHENYL)PROPIONATE/3-HYDROXYCINNAMIC ACID HYDROXYLASE"/>
    <property type="match status" value="1"/>
</dbReference>
<dbReference type="InterPro" id="IPR002938">
    <property type="entry name" value="FAD-bd"/>
</dbReference>
<dbReference type="Proteomes" id="UP001564760">
    <property type="component" value="Unassembled WGS sequence"/>
</dbReference>
<comment type="caution">
    <text evidence="3">The sequence shown here is derived from an EMBL/GenBank/DDBJ whole genome shotgun (WGS) entry which is preliminary data.</text>
</comment>
<evidence type="ECO:0000313" key="4">
    <source>
        <dbReference type="Proteomes" id="UP001564760"/>
    </source>
</evidence>